<accession>A0A162JRI4</accession>
<evidence type="ECO:0000256" key="1">
    <source>
        <dbReference type="ARBA" id="ARBA00004123"/>
    </source>
</evidence>
<sequence>MAMQEPALLNAAIAVAASHYSRWQHTADTVSRRYHRAASKALRDRFIAGNNIHRQDILATMLLLVSFEVFSGSSRWKEHYNAIRGWIRSRGDCSDLDPFLKTWVCLLDTQSSLNLGQPAMPELMSWLDVPANSEEQGDCVDALFGCSSKLVKLMLPASARPPDTVG</sequence>
<gene>
    <name evidence="3" type="ORF">BBO_02267</name>
</gene>
<dbReference type="CDD" id="cd12148">
    <property type="entry name" value="fungal_TF_MHR"/>
    <property type="match status" value="1"/>
</dbReference>
<keyword evidence="2" id="KW-0539">Nucleus</keyword>
<evidence type="ECO:0000313" key="4">
    <source>
        <dbReference type="Proteomes" id="UP000076863"/>
    </source>
</evidence>
<dbReference type="Pfam" id="PF11951">
    <property type="entry name" value="Fungal_trans_2"/>
    <property type="match status" value="1"/>
</dbReference>
<comment type="subcellular location">
    <subcellularLocation>
        <location evidence="1">Nucleus</location>
    </subcellularLocation>
</comment>
<dbReference type="EMBL" id="AZHA01000005">
    <property type="protein sequence ID" value="OAA47998.1"/>
    <property type="molecule type" value="Genomic_DNA"/>
</dbReference>
<dbReference type="PANTHER" id="PTHR37534:SF46">
    <property type="entry name" value="ZN(II)2CYS6 TRANSCRIPTION FACTOR (EUROFUNG)"/>
    <property type="match status" value="1"/>
</dbReference>
<dbReference type="AlphaFoldDB" id="A0A162JRI4"/>
<dbReference type="GO" id="GO:0005634">
    <property type="term" value="C:nucleus"/>
    <property type="evidence" value="ECO:0007669"/>
    <property type="project" value="UniProtKB-SubCell"/>
</dbReference>
<reference evidence="3 4" key="1">
    <citation type="journal article" date="2016" name="Genome Biol. Evol.">
        <title>Divergent and convergent evolution of fungal pathogenicity.</title>
        <authorList>
            <person name="Shang Y."/>
            <person name="Xiao G."/>
            <person name="Zheng P."/>
            <person name="Cen K."/>
            <person name="Zhan S."/>
            <person name="Wang C."/>
        </authorList>
    </citation>
    <scope>NUCLEOTIDE SEQUENCE [LARGE SCALE GENOMIC DNA]</scope>
    <source>
        <strain evidence="3 4">RCEF 3172</strain>
    </source>
</reference>
<comment type="caution">
    <text evidence="3">The sequence shown here is derived from an EMBL/GenBank/DDBJ whole genome shotgun (WGS) entry which is preliminary data.</text>
</comment>
<protein>
    <submittedName>
        <fullName evidence="3">Uncharacterized protein</fullName>
    </submittedName>
</protein>
<dbReference type="Proteomes" id="UP000076863">
    <property type="component" value="Unassembled WGS sequence"/>
</dbReference>
<name>A0A162JRI4_9HYPO</name>
<keyword evidence="4" id="KW-1185">Reference proteome</keyword>
<evidence type="ECO:0000256" key="2">
    <source>
        <dbReference type="ARBA" id="ARBA00023242"/>
    </source>
</evidence>
<organism evidence="3 4">
    <name type="scientific">Beauveria brongniartii RCEF 3172</name>
    <dbReference type="NCBI Taxonomy" id="1081107"/>
    <lineage>
        <taxon>Eukaryota</taxon>
        <taxon>Fungi</taxon>
        <taxon>Dikarya</taxon>
        <taxon>Ascomycota</taxon>
        <taxon>Pezizomycotina</taxon>
        <taxon>Sordariomycetes</taxon>
        <taxon>Hypocreomycetidae</taxon>
        <taxon>Hypocreales</taxon>
        <taxon>Cordycipitaceae</taxon>
        <taxon>Beauveria</taxon>
        <taxon>Beauveria brongniartii</taxon>
    </lineage>
</organism>
<dbReference type="OrthoDB" id="6730379at2759"/>
<proteinExistence type="predicted"/>
<dbReference type="InterPro" id="IPR021858">
    <property type="entry name" value="Fun_TF"/>
</dbReference>
<dbReference type="PANTHER" id="PTHR37534">
    <property type="entry name" value="TRANSCRIPTIONAL ACTIVATOR PROTEIN UGA3"/>
    <property type="match status" value="1"/>
</dbReference>
<evidence type="ECO:0000313" key="3">
    <source>
        <dbReference type="EMBL" id="OAA47998.1"/>
    </source>
</evidence>